<dbReference type="EMBL" id="JAHRIM010043079">
    <property type="protein sequence ID" value="MEQ2267735.1"/>
    <property type="molecule type" value="Genomic_DNA"/>
</dbReference>
<evidence type="ECO:0000313" key="3">
    <source>
        <dbReference type="Proteomes" id="UP001444071"/>
    </source>
</evidence>
<reference evidence="2 3" key="1">
    <citation type="submission" date="2021-06" db="EMBL/GenBank/DDBJ databases">
        <authorList>
            <person name="Palmer J.M."/>
        </authorList>
    </citation>
    <scope>NUCLEOTIDE SEQUENCE [LARGE SCALE GENOMIC DNA]</scope>
    <source>
        <strain evidence="2 3">XR_2019</strain>
        <tissue evidence="2">Muscle</tissue>
    </source>
</reference>
<gene>
    <name evidence="2" type="ORF">XENORESO_009767</name>
</gene>
<feature type="transmembrane region" description="Helical" evidence="1">
    <location>
        <begin position="6"/>
        <end position="27"/>
    </location>
</feature>
<keyword evidence="1" id="KW-0472">Membrane</keyword>
<proteinExistence type="predicted"/>
<accession>A0ABV0WE26</accession>
<keyword evidence="1" id="KW-0812">Transmembrane</keyword>
<name>A0ABV0WE26_9TELE</name>
<evidence type="ECO:0008006" key="4">
    <source>
        <dbReference type="Google" id="ProtNLM"/>
    </source>
</evidence>
<sequence>MVFLRFWFDFTPGYLLVIIVSVSLRLNQKKRSTQKVRKGLVYQLPLFQICLLYQSQPVKFLLELVPLVSSLCCSLLVLQLSRISTYGTLEEDEMTSIAFVWDL</sequence>
<comment type="caution">
    <text evidence="2">The sequence shown here is derived from an EMBL/GenBank/DDBJ whole genome shotgun (WGS) entry which is preliminary data.</text>
</comment>
<evidence type="ECO:0000313" key="2">
    <source>
        <dbReference type="EMBL" id="MEQ2267735.1"/>
    </source>
</evidence>
<keyword evidence="3" id="KW-1185">Reference proteome</keyword>
<organism evidence="2 3">
    <name type="scientific">Xenotaenia resolanae</name>
    <dbReference type="NCBI Taxonomy" id="208358"/>
    <lineage>
        <taxon>Eukaryota</taxon>
        <taxon>Metazoa</taxon>
        <taxon>Chordata</taxon>
        <taxon>Craniata</taxon>
        <taxon>Vertebrata</taxon>
        <taxon>Euteleostomi</taxon>
        <taxon>Actinopterygii</taxon>
        <taxon>Neopterygii</taxon>
        <taxon>Teleostei</taxon>
        <taxon>Neoteleostei</taxon>
        <taxon>Acanthomorphata</taxon>
        <taxon>Ovalentaria</taxon>
        <taxon>Atherinomorphae</taxon>
        <taxon>Cyprinodontiformes</taxon>
        <taxon>Goodeidae</taxon>
        <taxon>Xenotaenia</taxon>
    </lineage>
</organism>
<dbReference type="Proteomes" id="UP001444071">
    <property type="component" value="Unassembled WGS sequence"/>
</dbReference>
<keyword evidence="1" id="KW-1133">Transmembrane helix</keyword>
<evidence type="ECO:0000256" key="1">
    <source>
        <dbReference type="SAM" id="Phobius"/>
    </source>
</evidence>
<protein>
    <recommendedName>
        <fullName evidence="4">ATP synthase F0 subunit 8</fullName>
    </recommendedName>
</protein>